<sequence length="226" mass="24414">MRATVVVGVVAVLFGFVVLVQRGLAGLLQLNYVFVTLVGVLALVQGLRFANESRMADRRATETADVEDRYRVPTPGDDVDALVSDAGGAARTSIKRRREFRRRLADAARETLRARGDYGTADVGEALEEGTWTADPVAAWFLADDGAVPLPASVRIRRVFGSGTEFRFAATRTIAAISAVQAGTETERDRDPAADVSARRAALDAARQAGRRSVDAARDRLAEVRR</sequence>
<dbReference type="Pfam" id="PF23933">
    <property type="entry name" value="DUF7269"/>
    <property type="match status" value="1"/>
</dbReference>
<feature type="transmembrane region" description="Helical" evidence="2">
    <location>
        <begin position="32"/>
        <end position="50"/>
    </location>
</feature>
<evidence type="ECO:0000256" key="2">
    <source>
        <dbReference type="SAM" id="Phobius"/>
    </source>
</evidence>
<proteinExistence type="predicted"/>
<dbReference type="Proteomes" id="UP000017840">
    <property type="component" value="Unassembled WGS sequence"/>
</dbReference>
<feature type="region of interest" description="Disordered" evidence="1">
    <location>
        <begin position="181"/>
        <end position="214"/>
    </location>
</feature>
<evidence type="ECO:0000256" key="1">
    <source>
        <dbReference type="SAM" id="MobiDB-lite"/>
    </source>
</evidence>
<gene>
    <name evidence="3" type="ORF">K933_10612</name>
</gene>
<keyword evidence="2" id="KW-1133">Transmembrane helix</keyword>
<keyword evidence="2" id="KW-0812">Transmembrane</keyword>
<dbReference type="RefSeq" id="WP_023394705.1">
    <property type="nucleotide sequence ID" value="NZ_ASGZ01000034.1"/>
</dbReference>
<protein>
    <submittedName>
        <fullName evidence="3">Uncharacterized protein</fullName>
    </submittedName>
</protein>
<name>V4GSR4_9EURY</name>
<reference evidence="3 4" key="1">
    <citation type="journal article" date="2013" name="Genome Announc.">
        <title>Draft Genome Sequence of 'Candidatus Halobonum tyrrellensis' Strain G22, Isolated from the Hypersaline Waters of Lake Tyrrell, Australia.</title>
        <authorList>
            <person name="Ugalde J.A."/>
            <person name="Narasingarao P."/>
            <person name="Kuo S."/>
            <person name="Podell S."/>
            <person name="Allen E.E."/>
        </authorList>
    </citation>
    <scope>NUCLEOTIDE SEQUENCE [LARGE SCALE GENOMIC DNA]</scope>
    <source>
        <strain evidence="3 4">G22</strain>
    </source>
</reference>
<dbReference type="InterPro" id="IPR055693">
    <property type="entry name" value="DUF7269"/>
</dbReference>
<dbReference type="STRING" id="1324957.K933_10612"/>
<keyword evidence="2" id="KW-0472">Membrane</keyword>
<feature type="compositionally biased region" description="Basic and acidic residues" evidence="1">
    <location>
        <begin position="185"/>
        <end position="202"/>
    </location>
</feature>
<accession>V4GSR4</accession>
<evidence type="ECO:0000313" key="3">
    <source>
        <dbReference type="EMBL" id="ESP88136.1"/>
    </source>
</evidence>
<dbReference type="EMBL" id="ASGZ01000034">
    <property type="protein sequence ID" value="ESP88136.1"/>
    <property type="molecule type" value="Genomic_DNA"/>
</dbReference>
<evidence type="ECO:0000313" key="4">
    <source>
        <dbReference type="Proteomes" id="UP000017840"/>
    </source>
</evidence>
<dbReference type="OrthoDB" id="307812at2157"/>
<dbReference type="eggNOG" id="arCOG06437">
    <property type="taxonomic scope" value="Archaea"/>
</dbReference>
<dbReference type="AlphaFoldDB" id="V4GSR4"/>
<comment type="caution">
    <text evidence="3">The sequence shown here is derived from an EMBL/GenBank/DDBJ whole genome shotgun (WGS) entry which is preliminary data.</text>
</comment>
<keyword evidence="4" id="KW-1185">Reference proteome</keyword>
<organism evidence="3 4">
    <name type="scientific">Candidatus Halobonum tyrrellensis G22</name>
    <dbReference type="NCBI Taxonomy" id="1324957"/>
    <lineage>
        <taxon>Archaea</taxon>
        <taxon>Methanobacteriati</taxon>
        <taxon>Methanobacteriota</taxon>
        <taxon>Stenosarchaea group</taxon>
        <taxon>Halobacteria</taxon>
        <taxon>Halobacteriales</taxon>
        <taxon>Haloferacaceae</taxon>
        <taxon>Candidatus Halobonum</taxon>
    </lineage>
</organism>